<accession>A0ABN9UIV8</accession>
<feature type="compositionally biased region" description="Basic residues" evidence="1">
    <location>
        <begin position="47"/>
        <end position="57"/>
    </location>
</feature>
<dbReference type="InterPro" id="IPR037151">
    <property type="entry name" value="AlkB-like_sf"/>
</dbReference>
<sequence length="450" mass="49664">MWGAGAPAWHSRGPISLCGHYGQRWDSAQAWAAASPPHGEQQQQQLPRRRRGGRGRPPRGGDGAPRGAEALADSGQDQEAEPPSGRRKRRKRGKRKNRKPRLRVVPMLHDEASLEEQPLLSGGGAGPLALSRAQFGWEPVLHDEVRRSFVSIRRGAFPEQVLAGWWAQCQAGIEWVQASRQCPGGVERPLPRRAAWLTTSGCRCSYEYSGTAWEPIEMEGWFLEISEAVFRECGVVERPNSCNANMYDSGLQVVGWHCDDEPLFNATGQDALIISLSGPAIVRAVRERRRREEGARLAAERRHLHDGRPDAPQRPRRHIGVDFDDGGGSPYTGLWRSTLGAHQRARRSSRTTTAGRWLPTSSGRRRPCRTGPAGPSTRCPPRPGGAPRAERSGFRRRHAWAHEPRFWGAGAAAVDGARQSAQPVARVRREHVFNRRASGSRCASPIASGC</sequence>
<dbReference type="Proteomes" id="UP001189429">
    <property type="component" value="Unassembled WGS sequence"/>
</dbReference>
<protein>
    <recommendedName>
        <fullName evidence="4">Alpha-ketoglutarate-dependent dioxygenase AlkB-like domain-containing protein</fullName>
    </recommendedName>
</protein>
<feature type="compositionally biased region" description="Basic and acidic residues" evidence="1">
    <location>
        <begin position="294"/>
        <end position="313"/>
    </location>
</feature>
<dbReference type="Gene3D" id="2.60.120.590">
    <property type="entry name" value="Alpha-ketoglutarate-dependent dioxygenase AlkB-like"/>
    <property type="match status" value="1"/>
</dbReference>
<organism evidence="2 3">
    <name type="scientific">Prorocentrum cordatum</name>
    <dbReference type="NCBI Taxonomy" id="2364126"/>
    <lineage>
        <taxon>Eukaryota</taxon>
        <taxon>Sar</taxon>
        <taxon>Alveolata</taxon>
        <taxon>Dinophyceae</taxon>
        <taxon>Prorocentrales</taxon>
        <taxon>Prorocentraceae</taxon>
        <taxon>Prorocentrum</taxon>
    </lineage>
</organism>
<reference evidence="2" key="1">
    <citation type="submission" date="2023-10" db="EMBL/GenBank/DDBJ databases">
        <authorList>
            <person name="Chen Y."/>
            <person name="Shah S."/>
            <person name="Dougan E. K."/>
            <person name="Thang M."/>
            <person name="Chan C."/>
        </authorList>
    </citation>
    <scope>NUCLEOTIDE SEQUENCE [LARGE SCALE GENOMIC DNA]</scope>
</reference>
<dbReference type="EMBL" id="CAUYUJ010015857">
    <property type="protein sequence ID" value="CAK0858970.1"/>
    <property type="molecule type" value="Genomic_DNA"/>
</dbReference>
<feature type="compositionally biased region" description="Low complexity" evidence="1">
    <location>
        <begin position="36"/>
        <end position="46"/>
    </location>
</feature>
<comment type="caution">
    <text evidence="2">The sequence shown here is derived from an EMBL/GenBank/DDBJ whole genome shotgun (WGS) entry which is preliminary data.</text>
</comment>
<evidence type="ECO:0000256" key="1">
    <source>
        <dbReference type="SAM" id="MobiDB-lite"/>
    </source>
</evidence>
<feature type="compositionally biased region" description="Basic residues" evidence="1">
    <location>
        <begin position="85"/>
        <end position="102"/>
    </location>
</feature>
<feature type="region of interest" description="Disordered" evidence="1">
    <location>
        <begin position="294"/>
        <end position="395"/>
    </location>
</feature>
<evidence type="ECO:0008006" key="4">
    <source>
        <dbReference type="Google" id="ProtNLM"/>
    </source>
</evidence>
<evidence type="ECO:0000313" key="3">
    <source>
        <dbReference type="Proteomes" id="UP001189429"/>
    </source>
</evidence>
<evidence type="ECO:0000313" key="2">
    <source>
        <dbReference type="EMBL" id="CAK0858970.1"/>
    </source>
</evidence>
<gene>
    <name evidence="2" type="ORF">PCOR1329_LOCUS48494</name>
</gene>
<name>A0ABN9UIV8_9DINO</name>
<keyword evidence="3" id="KW-1185">Reference proteome</keyword>
<proteinExistence type="predicted"/>
<feature type="region of interest" description="Disordered" evidence="1">
    <location>
        <begin position="28"/>
        <end position="109"/>
    </location>
</feature>
<feature type="non-terminal residue" evidence="2">
    <location>
        <position position="450"/>
    </location>
</feature>
<dbReference type="SUPFAM" id="SSF51197">
    <property type="entry name" value="Clavaminate synthase-like"/>
    <property type="match status" value="1"/>
</dbReference>